<feature type="domain" description="Thioesterase TesA-like" evidence="3">
    <location>
        <begin position="23"/>
        <end position="243"/>
    </location>
</feature>
<dbReference type="Pfam" id="PF00975">
    <property type="entry name" value="Thioesterase"/>
    <property type="match status" value="1"/>
</dbReference>
<dbReference type="KEGG" id="kak:Kalk_18075"/>
<keyword evidence="2" id="KW-0378">Hydrolase</keyword>
<accession>A0A2K9LPJ3</accession>
<dbReference type="PANTHER" id="PTHR11487:SF0">
    <property type="entry name" value="S-ACYL FATTY ACID SYNTHASE THIOESTERASE, MEDIUM CHAIN"/>
    <property type="match status" value="1"/>
</dbReference>
<name>A0A2K9LPJ3_9GAMM</name>
<evidence type="ECO:0000259" key="3">
    <source>
        <dbReference type="SMART" id="SM00824"/>
    </source>
</evidence>
<dbReference type="AlphaFoldDB" id="A0A2K9LPJ3"/>
<gene>
    <name evidence="4" type="ORF">Kalk_18075</name>
</gene>
<evidence type="ECO:0000313" key="4">
    <source>
        <dbReference type="EMBL" id="AUM14213.1"/>
    </source>
</evidence>
<dbReference type="PANTHER" id="PTHR11487">
    <property type="entry name" value="THIOESTERASE"/>
    <property type="match status" value="1"/>
</dbReference>
<reference evidence="5" key="1">
    <citation type="submission" date="2017-08" db="EMBL/GenBank/DDBJ databases">
        <title>Direct submision.</title>
        <authorList>
            <person name="Kim S.-J."/>
            <person name="Rhee S.-K."/>
        </authorList>
    </citation>
    <scope>NUCLEOTIDE SEQUENCE [LARGE SCALE GENOMIC DNA]</scope>
    <source>
        <strain evidence="5">GI5</strain>
    </source>
</reference>
<dbReference type="InterPro" id="IPR012223">
    <property type="entry name" value="TEII"/>
</dbReference>
<dbReference type="EMBL" id="CP022684">
    <property type="protein sequence ID" value="AUM14213.1"/>
    <property type="molecule type" value="Genomic_DNA"/>
</dbReference>
<dbReference type="InterPro" id="IPR029058">
    <property type="entry name" value="AB_hydrolase_fold"/>
</dbReference>
<organism evidence="4 5">
    <name type="scientific">Ketobacter alkanivorans</name>
    <dbReference type="NCBI Taxonomy" id="1917421"/>
    <lineage>
        <taxon>Bacteria</taxon>
        <taxon>Pseudomonadati</taxon>
        <taxon>Pseudomonadota</taxon>
        <taxon>Gammaproteobacteria</taxon>
        <taxon>Pseudomonadales</taxon>
        <taxon>Ketobacteraceae</taxon>
        <taxon>Ketobacter</taxon>
    </lineage>
</organism>
<dbReference type="OrthoDB" id="8480037at2"/>
<dbReference type="Gene3D" id="3.40.50.1820">
    <property type="entry name" value="alpha/beta hydrolase"/>
    <property type="match status" value="1"/>
</dbReference>
<evidence type="ECO:0000256" key="2">
    <source>
        <dbReference type="ARBA" id="ARBA00022801"/>
    </source>
</evidence>
<dbReference type="SUPFAM" id="SSF53474">
    <property type="entry name" value="alpha/beta-Hydrolases"/>
    <property type="match status" value="1"/>
</dbReference>
<dbReference type="Proteomes" id="UP000235116">
    <property type="component" value="Chromosome"/>
</dbReference>
<evidence type="ECO:0000256" key="1">
    <source>
        <dbReference type="ARBA" id="ARBA00007169"/>
    </source>
</evidence>
<dbReference type="GO" id="GO:0008610">
    <property type="term" value="P:lipid biosynthetic process"/>
    <property type="evidence" value="ECO:0007669"/>
    <property type="project" value="TreeGrafter"/>
</dbReference>
<protein>
    <recommendedName>
        <fullName evidence="3">Thioesterase TesA-like domain-containing protein</fullName>
    </recommendedName>
</protein>
<dbReference type="InterPro" id="IPR001031">
    <property type="entry name" value="Thioesterase"/>
</dbReference>
<dbReference type="GO" id="GO:0016787">
    <property type="term" value="F:hydrolase activity"/>
    <property type="evidence" value="ECO:0007669"/>
    <property type="project" value="UniProtKB-KW"/>
</dbReference>
<proteinExistence type="inferred from homology"/>
<evidence type="ECO:0000313" key="5">
    <source>
        <dbReference type="Proteomes" id="UP000235116"/>
    </source>
</evidence>
<dbReference type="RefSeq" id="WP_101895587.1">
    <property type="nucleotide sequence ID" value="NZ_CP022684.1"/>
</dbReference>
<sequence>MIFGKNKSLACFSANPAAEYRLICFPCAGGGASMYRRWSEFLPDAEVWSANYPGRESLHGQPFAKSADEIVDLFIDQADFFSAKPFVLYGHSFGSMIAFLLALRLQKQGVYPLGLCASARRAPQLESEFNITDLSEEQFLKELERLGGLPEAIRASQEMMDFYMPVIKADLTLNDHAVSAPGQTISAPIYLYSATEDKVATADELNAWKNATTSRFEHKAFEGGHFFIQDSVNEFLASLRTVLATLTQGDDEELIAF</sequence>
<dbReference type="InterPro" id="IPR020802">
    <property type="entry name" value="TesA-like"/>
</dbReference>
<keyword evidence="5" id="KW-1185">Reference proteome</keyword>
<comment type="similarity">
    <text evidence="1">Belongs to the thioesterase family.</text>
</comment>
<dbReference type="SMART" id="SM00824">
    <property type="entry name" value="PKS_TE"/>
    <property type="match status" value="1"/>
</dbReference>